<comment type="similarity">
    <text evidence="2">Belongs to the CLUAP1 family.</text>
</comment>
<evidence type="ECO:0000256" key="2">
    <source>
        <dbReference type="ARBA" id="ARBA00008340"/>
    </source>
</evidence>
<protein>
    <recommendedName>
        <fullName evidence="9">Clusterin-associated protein 1</fullName>
    </recommendedName>
</protein>
<evidence type="ECO:0000256" key="1">
    <source>
        <dbReference type="ARBA" id="ARBA00004138"/>
    </source>
</evidence>
<comment type="caution">
    <text evidence="7">The sequence shown here is derived from an EMBL/GenBank/DDBJ whole genome shotgun (WGS) entry which is preliminary data.</text>
</comment>
<dbReference type="SMR" id="A0A482WMQ1"/>
<reference evidence="7 8" key="1">
    <citation type="journal article" date="2017" name="Gigascience">
        <title>Genome sequence of the small brown planthopper, Laodelphax striatellus.</title>
        <authorList>
            <person name="Zhu J."/>
            <person name="Jiang F."/>
            <person name="Wang X."/>
            <person name="Yang P."/>
            <person name="Bao Y."/>
            <person name="Zhao W."/>
            <person name="Wang W."/>
            <person name="Lu H."/>
            <person name="Wang Q."/>
            <person name="Cui N."/>
            <person name="Li J."/>
            <person name="Chen X."/>
            <person name="Luo L."/>
            <person name="Yu J."/>
            <person name="Kang L."/>
            <person name="Cui F."/>
        </authorList>
    </citation>
    <scope>NUCLEOTIDE SEQUENCE [LARGE SCALE GENOMIC DNA]</scope>
    <source>
        <strain evidence="7">Lst14</strain>
    </source>
</reference>
<dbReference type="OrthoDB" id="438545at2759"/>
<proteinExistence type="inferred from homology"/>
<keyword evidence="5" id="KW-0969">Cilium</keyword>
<evidence type="ECO:0008006" key="9">
    <source>
        <dbReference type="Google" id="ProtNLM"/>
    </source>
</evidence>
<dbReference type="InterPro" id="IPR019366">
    <property type="entry name" value="Clusterin-associated_protein-1"/>
</dbReference>
<keyword evidence="3" id="KW-0970">Cilium biogenesis/degradation</keyword>
<evidence type="ECO:0000256" key="4">
    <source>
        <dbReference type="ARBA" id="ARBA00023054"/>
    </source>
</evidence>
<comment type="subcellular location">
    <subcellularLocation>
        <location evidence="1">Cell projection</location>
        <location evidence="1">Cilium</location>
    </subcellularLocation>
</comment>
<gene>
    <name evidence="7" type="ORF">LSTR_LSTR015740</name>
</gene>
<organism evidence="7 8">
    <name type="scientific">Laodelphax striatellus</name>
    <name type="common">Small brown planthopper</name>
    <name type="synonym">Delphax striatella</name>
    <dbReference type="NCBI Taxonomy" id="195883"/>
    <lineage>
        <taxon>Eukaryota</taxon>
        <taxon>Metazoa</taxon>
        <taxon>Ecdysozoa</taxon>
        <taxon>Arthropoda</taxon>
        <taxon>Hexapoda</taxon>
        <taxon>Insecta</taxon>
        <taxon>Pterygota</taxon>
        <taxon>Neoptera</taxon>
        <taxon>Paraneoptera</taxon>
        <taxon>Hemiptera</taxon>
        <taxon>Auchenorrhyncha</taxon>
        <taxon>Fulgoroidea</taxon>
        <taxon>Delphacidae</taxon>
        <taxon>Criomorphinae</taxon>
        <taxon>Laodelphax</taxon>
    </lineage>
</organism>
<dbReference type="PANTHER" id="PTHR21547:SF0">
    <property type="entry name" value="CLUSTERIN-ASSOCIATED PROTEIN 1"/>
    <property type="match status" value="1"/>
</dbReference>
<dbReference type="GO" id="GO:0060271">
    <property type="term" value="P:cilium assembly"/>
    <property type="evidence" value="ECO:0007669"/>
    <property type="project" value="TreeGrafter"/>
</dbReference>
<dbReference type="GO" id="GO:0005929">
    <property type="term" value="C:cilium"/>
    <property type="evidence" value="ECO:0007669"/>
    <property type="project" value="UniProtKB-SubCell"/>
</dbReference>
<dbReference type="AlphaFoldDB" id="A0A482WMQ1"/>
<evidence type="ECO:0000256" key="5">
    <source>
        <dbReference type="ARBA" id="ARBA00023069"/>
    </source>
</evidence>
<dbReference type="STRING" id="195883.A0A482WMQ1"/>
<dbReference type="EMBL" id="QKKF02031049">
    <property type="protein sequence ID" value="RZF34580.1"/>
    <property type="molecule type" value="Genomic_DNA"/>
</dbReference>
<evidence type="ECO:0000313" key="7">
    <source>
        <dbReference type="EMBL" id="RZF34580.1"/>
    </source>
</evidence>
<evidence type="ECO:0000256" key="3">
    <source>
        <dbReference type="ARBA" id="ARBA00022794"/>
    </source>
</evidence>
<dbReference type="GO" id="GO:0030992">
    <property type="term" value="C:intraciliary transport particle B"/>
    <property type="evidence" value="ECO:0007669"/>
    <property type="project" value="TreeGrafter"/>
</dbReference>
<dbReference type="InParanoid" id="A0A482WMQ1"/>
<dbReference type="GO" id="GO:0005815">
    <property type="term" value="C:microtubule organizing center"/>
    <property type="evidence" value="ECO:0007669"/>
    <property type="project" value="TreeGrafter"/>
</dbReference>
<accession>A0A482WMQ1</accession>
<evidence type="ECO:0000313" key="8">
    <source>
        <dbReference type="Proteomes" id="UP000291343"/>
    </source>
</evidence>
<evidence type="ECO:0000256" key="6">
    <source>
        <dbReference type="ARBA" id="ARBA00023273"/>
    </source>
</evidence>
<sequence length="248" mass="27870">MSYRDLRNFTEMMRTLGYPRLISMENFRSPNFALVAEIVIWLSKRFEPDAEMQIHSAYDTEQDRVLLIRSVAQFLALKCGIKLNTRKLYQADGYAIKEMLKITTVLCDALRNTATIGKDGGESNDIDNNAALDVASRIQDLKLTRELASHITGKGAVLYELLGKEVQLRETRNACVANQLEVGGIERGLREAIAAAQESVVSTKALIENISGTEAGLDAKIEKRHAELERNQKRLTTLKKVRPPFMEE</sequence>
<dbReference type="PANTHER" id="PTHR21547">
    <property type="entry name" value="CLUSTERIN ASSOCIATED PROTEIN 1"/>
    <property type="match status" value="1"/>
</dbReference>
<dbReference type="Pfam" id="PF10234">
    <property type="entry name" value="Cluap1"/>
    <property type="match status" value="1"/>
</dbReference>
<keyword evidence="4" id="KW-0175">Coiled coil</keyword>
<name>A0A482WMQ1_LAOST</name>
<keyword evidence="8" id="KW-1185">Reference proteome</keyword>
<keyword evidence="6" id="KW-0966">Cell projection</keyword>
<dbReference type="Proteomes" id="UP000291343">
    <property type="component" value="Unassembled WGS sequence"/>
</dbReference>